<dbReference type="GO" id="GO:0006260">
    <property type="term" value="P:DNA replication"/>
    <property type="evidence" value="ECO:0007669"/>
    <property type="project" value="InterPro"/>
</dbReference>
<evidence type="ECO:0000313" key="2">
    <source>
        <dbReference type="EMBL" id="EKC50846.1"/>
    </source>
</evidence>
<dbReference type="Gene3D" id="2.40.50.140">
    <property type="entry name" value="Nucleic acid-binding proteins"/>
    <property type="match status" value="1"/>
</dbReference>
<name>K1SUC1_9ZZZZ</name>
<evidence type="ECO:0000256" key="1">
    <source>
        <dbReference type="ARBA" id="ARBA00023125"/>
    </source>
</evidence>
<dbReference type="HAMAP" id="MF_00984">
    <property type="entry name" value="SSB"/>
    <property type="match status" value="1"/>
</dbReference>
<sequence>MFLEYKKVGKMFPLTIILLSVKYVAKGGKCMLNQVVLVGRLVRDVEVKSNDNNKKFSFITLAIPRSFKNHDGIYETDFVECILWNNVASNTASYCKKGDIIGIKGRIESRILEKENNKSILQVIAEKVTFLSSKPTQE</sequence>
<dbReference type="NCBIfam" id="TIGR00621">
    <property type="entry name" value="ssb"/>
    <property type="match status" value="1"/>
</dbReference>
<dbReference type="Pfam" id="PF00436">
    <property type="entry name" value="SSB"/>
    <property type="match status" value="1"/>
</dbReference>
<dbReference type="CDD" id="cd04496">
    <property type="entry name" value="SSB_OBF"/>
    <property type="match status" value="1"/>
</dbReference>
<dbReference type="EMBL" id="AJWZ01009599">
    <property type="protein sequence ID" value="EKC50846.1"/>
    <property type="molecule type" value="Genomic_DNA"/>
</dbReference>
<comment type="caution">
    <text evidence="2">The sequence shown here is derived from an EMBL/GenBank/DDBJ whole genome shotgun (WGS) entry which is preliminary data.</text>
</comment>
<dbReference type="AlphaFoldDB" id="K1SUC1"/>
<protein>
    <submittedName>
        <fullName evidence="2">Primosome PriB/single-strand DNA-binding protein</fullName>
    </submittedName>
</protein>
<dbReference type="InterPro" id="IPR011344">
    <property type="entry name" value="ssDNA-bd"/>
</dbReference>
<dbReference type="PANTHER" id="PTHR10302">
    <property type="entry name" value="SINGLE-STRANDED DNA-BINDING PROTEIN"/>
    <property type="match status" value="1"/>
</dbReference>
<dbReference type="PROSITE" id="PS50935">
    <property type="entry name" value="SSB"/>
    <property type="match status" value="1"/>
</dbReference>
<keyword evidence="1 2" id="KW-0238">DNA-binding</keyword>
<organism evidence="2">
    <name type="scientific">human gut metagenome</name>
    <dbReference type="NCBI Taxonomy" id="408170"/>
    <lineage>
        <taxon>unclassified sequences</taxon>
        <taxon>metagenomes</taxon>
        <taxon>organismal metagenomes</taxon>
    </lineage>
</organism>
<proteinExistence type="inferred from homology"/>
<dbReference type="InterPro" id="IPR012340">
    <property type="entry name" value="NA-bd_OB-fold"/>
</dbReference>
<dbReference type="GO" id="GO:0003697">
    <property type="term" value="F:single-stranded DNA binding"/>
    <property type="evidence" value="ECO:0007669"/>
    <property type="project" value="InterPro"/>
</dbReference>
<dbReference type="SUPFAM" id="SSF50249">
    <property type="entry name" value="Nucleic acid-binding proteins"/>
    <property type="match status" value="1"/>
</dbReference>
<dbReference type="InterPro" id="IPR000424">
    <property type="entry name" value="Primosome_PriB/ssb"/>
</dbReference>
<accession>K1SUC1</accession>
<dbReference type="PANTHER" id="PTHR10302:SF0">
    <property type="entry name" value="SINGLE-STRANDED DNA-BINDING PROTEIN, MITOCHONDRIAL"/>
    <property type="match status" value="1"/>
</dbReference>
<reference evidence="2" key="1">
    <citation type="journal article" date="2013" name="Environ. Microbiol.">
        <title>Microbiota from the distal guts of lean and obese adolescents exhibit partial functional redundancy besides clear differences in community structure.</title>
        <authorList>
            <person name="Ferrer M."/>
            <person name="Ruiz A."/>
            <person name="Lanza F."/>
            <person name="Haange S.B."/>
            <person name="Oberbach A."/>
            <person name="Till H."/>
            <person name="Bargiela R."/>
            <person name="Campoy C."/>
            <person name="Segura M.T."/>
            <person name="Richter M."/>
            <person name="von Bergen M."/>
            <person name="Seifert J."/>
            <person name="Suarez A."/>
        </authorList>
    </citation>
    <scope>NUCLEOTIDE SEQUENCE</scope>
</reference>
<dbReference type="GO" id="GO:0009295">
    <property type="term" value="C:nucleoid"/>
    <property type="evidence" value="ECO:0007669"/>
    <property type="project" value="TreeGrafter"/>
</dbReference>
<gene>
    <name evidence="2" type="ORF">OBE_13923</name>
</gene>